<name>A0A2A9D3Y1_9MICO</name>
<keyword evidence="3 5" id="KW-1133">Transmembrane helix</keyword>
<dbReference type="RefSeq" id="WP_245867091.1">
    <property type="nucleotide sequence ID" value="NZ_PDJD01000001.1"/>
</dbReference>
<dbReference type="InterPro" id="IPR011701">
    <property type="entry name" value="MFS"/>
</dbReference>
<reference evidence="7 8" key="1">
    <citation type="submission" date="2017-10" db="EMBL/GenBank/DDBJ databases">
        <title>Sequencing the genomes of 1000 actinobacteria strains.</title>
        <authorList>
            <person name="Klenk H.-P."/>
        </authorList>
    </citation>
    <scope>NUCLEOTIDE SEQUENCE [LARGE SCALE GENOMIC DNA]</scope>
    <source>
        <strain evidence="7 8">DSM 21801</strain>
    </source>
</reference>
<dbReference type="PANTHER" id="PTHR23542">
    <property type="match status" value="1"/>
</dbReference>
<feature type="transmembrane region" description="Helical" evidence="5">
    <location>
        <begin position="21"/>
        <end position="39"/>
    </location>
</feature>
<dbReference type="InterPro" id="IPR020846">
    <property type="entry name" value="MFS_dom"/>
</dbReference>
<evidence type="ECO:0000256" key="5">
    <source>
        <dbReference type="SAM" id="Phobius"/>
    </source>
</evidence>
<organism evidence="7 8">
    <name type="scientific">Serinibacter salmoneus</name>
    <dbReference type="NCBI Taxonomy" id="556530"/>
    <lineage>
        <taxon>Bacteria</taxon>
        <taxon>Bacillati</taxon>
        <taxon>Actinomycetota</taxon>
        <taxon>Actinomycetes</taxon>
        <taxon>Micrococcales</taxon>
        <taxon>Beutenbergiaceae</taxon>
        <taxon>Serinibacter</taxon>
    </lineage>
</organism>
<keyword evidence="2 5" id="KW-0812">Transmembrane</keyword>
<feature type="transmembrane region" description="Helical" evidence="5">
    <location>
        <begin position="252"/>
        <end position="271"/>
    </location>
</feature>
<dbReference type="EMBL" id="PDJD01000001">
    <property type="protein sequence ID" value="PFG20965.1"/>
    <property type="molecule type" value="Genomic_DNA"/>
</dbReference>
<dbReference type="PROSITE" id="PS50850">
    <property type="entry name" value="MFS"/>
    <property type="match status" value="1"/>
</dbReference>
<feature type="transmembrane region" description="Helical" evidence="5">
    <location>
        <begin position="174"/>
        <end position="192"/>
    </location>
</feature>
<feature type="transmembrane region" description="Helical" evidence="5">
    <location>
        <begin position="306"/>
        <end position="328"/>
    </location>
</feature>
<comment type="caution">
    <text evidence="7">The sequence shown here is derived from an EMBL/GenBank/DDBJ whole genome shotgun (WGS) entry which is preliminary data.</text>
</comment>
<feature type="transmembrane region" description="Helical" evidence="5">
    <location>
        <begin position="45"/>
        <end position="69"/>
    </location>
</feature>
<dbReference type="GO" id="GO:0022857">
    <property type="term" value="F:transmembrane transporter activity"/>
    <property type="evidence" value="ECO:0007669"/>
    <property type="project" value="InterPro"/>
</dbReference>
<comment type="subcellular location">
    <subcellularLocation>
        <location evidence="1">Cell membrane</location>
        <topology evidence="1">Multi-pass membrane protein</topology>
    </subcellularLocation>
</comment>
<proteinExistence type="predicted"/>
<protein>
    <submittedName>
        <fullName evidence="7">Putative MFS family arabinose efflux permease</fullName>
    </submittedName>
</protein>
<dbReference type="AlphaFoldDB" id="A0A2A9D3Y1"/>
<keyword evidence="4 5" id="KW-0472">Membrane</keyword>
<dbReference type="PANTHER" id="PTHR23542:SF1">
    <property type="entry name" value="MAJOR FACILITATOR SUPERFAMILY (MFS) PROFILE DOMAIN-CONTAINING PROTEIN"/>
    <property type="match status" value="1"/>
</dbReference>
<feature type="transmembrane region" description="Helical" evidence="5">
    <location>
        <begin position="340"/>
        <end position="363"/>
    </location>
</feature>
<sequence length="411" mass="43059">MFAPYRQILTKPGAWKFSLSGLLGRFPMSMAGIGIVLMVSDASLYGSYALAGQVSAAFIAAQAIAAPLIARLVDWYGQARIMRPAIIVSMSSMVLLGIAATRLAPEVVIFGLAILVGATMGSLGSLVRTRWNQVVDNPRELHTAYSLEGAFDEVVFVLGPILATVLATTLHPTAGIALTVLTAVVGGFWFLAQRESEPTPTPRVAGQKRSSLLRIPEMLLLIVVFVFLGMIFGGTDVSTVAFAEESGNKALAGAVLACFASGSLVGGLLYGAREWRTAPWTRFAVGTLALAVGVSLFFFTTHLWMLAVVMVVVGGAIAPTLITGNALVQVTVPRERLTEGLTWVGTALGIGVAAGSAVAGPLIDAYGSHAGYLVCLGAGIVMAVLTLVSVLYRRRRAREVEALAESVLPVA</sequence>
<evidence type="ECO:0000259" key="6">
    <source>
        <dbReference type="PROSITE" id="PS50850"/>
    </source>
</evidence>
<feature type="transmembrane region" description="Helical" evidence="5">
    <location>
        <begin position="369"/>
        <end position="392"/>
    </location>
</feature>
<dbReference type="GO" id="GO:0005886">
    <property type="term" value="C:plasma membrane"/>
    <property type="evidence" value="ECO:0007669"/>
    <property type="project" value="UniProtKB-SubCell"/>
</dbReference>
<gene>
    <name evidence="7" type="ORF">ATL40_2584</name>
</gene>
<dbReference type="Pfam" id="PF07690">
    <property type="entry name" value="MFS_1"/>
    <property type="match status" value="1"/>
</dbReference>
<feature type="transmembrane region" description="Helical" evidence="5">
    <location>
        <begin position="283"/>
        <end position="300"/>
    </location>
</feature>
<feature type="transmembrane region" description="Helical" evidence="5">
    <location>
        <begin position="212"/>
        <end position="232"/>
    </location>
</feature>
<feature type="transmembrane region" description="Helical" evidence="5">
    <location>
        <begin position="107"/>
        <end position="129"/>
    </location>
</feature>
<keyword evidence="8" id="KW-1185">Reference proteome</keyword>
<dbReference type="InterPro" id="IPR036259">
    <property type="entry name" value="MFS_trans_sf"/>
</dbReference>
<evidence type="ECO:0000256" key="2">
    <source>
        <dbReference type="ARBA" id="ARBA00022692"/>
    </source>
</evidence>
<evidence type="ECO:0000313" key="7">
    <source>
        <dbReference type="EMBL" id="PFG20965.1"/>
    </source>
</evidence>
<evidence type="ECO:0000313" key="8">
    <source>
        <dbReference type="Proteomes" id="UP000224915"/>
    </source>
</evidence>
<dbReference type="Gene3D" id="1.20.1250.20">
    <property type="entry name" value="MFS general substrate transporter like domains"/>
    <property type="match status" value="1"/>
</dbReference>
<feature type="transmembrane region" description="Helical" evidence="5">
    <location>
        <begin position="81"/>
        <end position="101"/>
    </location>
</feature>
<dbReference type="SUPFAM" id="SSF103473">
    <property type="entry name" value="MFS general substrate transporter"/>
    <property type="match status" value="1"/>
</dbReference>
<evidence type="ECO:0000256" key="4">
    <source>
        <dbReference type="ARBA" id="ARBA00023136"/>
    </source>
</evidence>
<dbReference type="Proteomes" id="UP000224915">
    <property type="component" value="Unassembled WGS sequence"/>
</dbReference>
<evidence type="ECO:0000256" key="3">
    <source>
        <dbReference type="ARBA" id="ARBA00022989"/>
    </source>
</evidence>
<evidence type="ECO:0000256" key="1">
    <source>
        <dbReference type="ARBA" id="ARBA00004651"/>
    </source>
</evidence>
<accession>A0A2A9D3Y1</accession>
<feature type="transmembrane region" description="Helical" evidence="5">
    <location>
        <begin position="150"/>
        <end position="168"/>
    </location>
</feature>
<feature type="domain" description="Major facilitator superfamily (MFS) profile" evidence="6">
    <location>
        <begin position="217"/>
        <end position="411"/>
    </location>
</feature>